<organism evidence="3 4">
    <name type="scientific">Piromyces finnis</name>
    <dbReference type="NCBI Taxonomy" id="1754191"/>
    <lineage>
        <taxon>Eukaryota</taxon>
        <taxon>Fungi</taxon>
        <taxon>Fungi incertae sedis</taxon>
        <taxon>Chytridiomycota</taxon>
        <taxon>Chytridiomycota incertae sedis</taxon>
        <taxon>Neocallimastigomycetes</taxon>
        <taxon>Neocallimastigales</taxon>
        <taxon>Neocallimastigaceae</taxon>
        <taxon>Piromyces</taxon>
    </lineage>
</organism>
<evidence type="ECO:0000313" key="3">
    <source>
        <dbReference type="EMBL" id="ORX44811.1"/>
    </source>
</evidence>
<keyword evidence="2" id="KW-0812">Transmembrane</keyword>
<reference evidence="3 4" key="1">
    <citation type="submission" date="2016-08" db="EMBL/GenBank/DDBJ databases">
        <title>Genomes of anaerobic fungi encode conserved fungal cellulosomes for biomass hydrolysis.</title>
        <authorList>
            <consortium name="DOE Joint Genome Institute"/>
            <person name="Haitjema C.H."/>
            <person name="Gilmore S.P."/>
            <person name="Henske J.K."/>
            <person name="Solomon K.V."/>
            <person name="De Groot R."/>
            <person name="Kuo A."/>
            <person name="Mondo S.J."/>
            <person name="Salamov A.A."/>
            <person name="Labutti K."/>
            <person name="Zhao Z."/>
            <person name="Chiniquy J."/>
            <person name="Barry K."/>
            <person name="Brewer H.M."/>
            <person name="Purvine S.O."/>
            <person name="Wright A.T."/>
            <person name="Boxma B."/>
            <person name="Van Alen T."/>
            <person name="Hackstein J.H."/>
            <person name="Baker S.E."/>
            <person name="Grigoriev I.V."/>
            <person name="O'Malley M.A."/>
        </authorList>
    </citation>
    <scope>NUCLEOTIDE SEQUENCE [LARGE SCALE GENOMIC DNA]</scope>
    <source>
        <strain evidence="4">finn</strain>
    </source>
</reference>
<accession>A0A1Y1V252</accession>
<dbReference type="EMBL" id="MCFH01000043">
    <property type="protein sequence ID" value="ORX44811.1"/>
    <property type="molecule type" value="Genomic_DNA"/>
</dbReference>
<feature type="coiled-coil region" evidence="1">
    <location>
        <begin position="117"/>
        <end position="144"/>
    </location>
</feature>
<dbReference type="Proteomes" id="UP000193719">
    <property type="component" value="Unassembled WGS sequence"/>
</dbReference>
<evidence type="ECO:0000313" key="4">
    <source>
        <dbReference type="Proteomes" id="UP000193719"/>
    </source>
</evidence>
<keyword evidence="4" id="KW-1185">Reference proteome</keyword>
<sequence length="365" mass="42293">MVLNNVGYFSSKLLIRGFLIILFFITVNLAIYYNKNDNVIKHYTTATPVIDNPDFILLNIPKDTEYMTSSSSSQLVNYHKSNQDNIIPLEMCKNEKNTGTLSLLSLSIEQDNNTYYLKQKNRILKKLNTINKKLKKTLKQLQASTTQTLINFNFNYTQLIEDFYSIHETKICINSKFIKNSKAKEQRNFKQKNSSIPKICLYCLKYFQKNKAEIQFDSCKSKASKLELISSRETKYENKNKENKYISHLHYSSLKNGININKNNISINSPVSKQTIVERNSKTILERNVLEKENYSKNELSTKSKNENGKLDDPLFYVNKTKSKDIDINFLNHVTFSTKSLEENIFASPGGLALVLFILYAIFMF</sequence>
<proteinExistence type="predicted"/>
<evidence type="ECO:0000256" key="1">
    <source>
        <dbReference type="SAM" id="Coils"/>
    </source>
</evidence>
<keyword evidence="2" id="KW-1133">Transmembrane helix</keyword>
<comment type="caution">
    <text evidence="3">The sequence shown here is derived from an EMBL/GenBank/DDBJ whole genome shotgun (WGS) entry which is preliminary data.</text>
</comment>
<name>A0A1Y1V252_9FUNG</name>
<reference evidence="3 4" key="2">
    <citation type="submission" date="2016-08" db="EMBL/GenBank/DDBJ databases">
        <title>Pervasive Adenine N6-methylation of Active Genes in Fungi.</title>
        <authorList>
            <consortium name="DOE Joint Genome Institute"/>
            <person name="Mondo S.J."/>
            <person name="Dannebaum R.O."/>
            <person name="Kuo R.C."/>
            <person name="Labutti K."/>
            <person name="Haridas S."/>
            <person name="Kuo A."/>
            <person name="Salamov A."/>
            <person name="Ahrendt S.R."/>
            <person name="Lipzen A."/>
            <person name="Sullivan W."/>
            <person name="Andreopoulos W.B."/>
            <person name="Clum A."/>
            <person name="Lindquist E."/>
            <person name="Daum C."/>
            <person name="Ramamoorthy G.K."/>
            <person name="Gryganskyi A."/>
            <person name="Culley D."/>
            <person name="Magnuson J.K."/>
            <person name="James T.Y."/>
            <person name="O'Malley M.A."/>
            <person name="Stajich J.E."/>
            <person name="Spatafora J.W."/>
            <person name="Visel A."/>
            <person name="Grigoriev I.V."/>
        </authorList>
    </citation>
    <scope>NUCLEOTIDE SEQUENCE [LARGE SCALE GENOMIC DNA]</scope>
    <source>
        <strain evidence="4">finn</strain>
    </source>
</reference>
<feature type="transmembrane region" description="Helical" evidence="2">
    <location>
        <begin position="345"/>
        <end position="363"/>
    </location>
</feature>
<feature type="transmembrane region" description="Helical" evidence="2">
    <location>
        <begin position="13"/>
        <end position="33"/>
    </location>
</feature>
<dbReference type="AlphaFoldDB" id="A0A1Y1V252"/>
<evidence type="ECO:0000256" key="2">
    <source>
        <dbReference type="SAM" id="Phobius"/>
    </source>
</evidence>
<gene>
    <name evidence="3" type="ORF">BCR36DRAFT_406192</name>
</gene>
<keyword evidence="1" id="KW-0175">Coiled coil</keyword>
<protein>
    <submittedName>
        <fullName evidence="3">Uncharacterized protein</fullName>
    </submittedName>
</protein>
<dbReference type="OrthoDB" id="10607362at2759"/>
<keyword evidence="2" id="KW-0472">Membrane</keyword>